<dbReference type="Pfam" id="PF00440">
    <property type="entry name" value="TetR_N"/>
    <property type="match status" value="1"/>
</dbReference>
<dbReference type="PROSITE" id="PS50977">
    <property type="entry name" value="HTH_TETR_2"/>
    <property type="match status" value="1"/>
</dbReference>
<organism evidence="6 7">
    <name type="scientific">Nocardia iowensis</name>
    <dbReference type="NCBI Taxonomy" id="204891"/>
    <lineage>
        <taxon>Bacteria</taxon>
        <taxon>Bacillati</taxon>
        <taxon>Actinomycetota</taxon>
        <taxon>Actinomycetes</taxon>
        <taxon>Mycobacteriales</taxon>
        <taxon>Nocardiaceae</taxon>
        <taxon>Nocardia</taxon>
    </lineage>
</organism>
<dbReference type="InterPro" id="IPR001647">
    <property type="entry name" value="HTH_TetR"/>
</dbReference>
<sequence length="215" mass="23449">MPRLVDHEVRRRQITDAVRRVIVSGGLEAVTFQTVAAEAGISVRLVQYYFGTKKDFLLATHRSVMADAGARFMQRWTALGPDAEPREAIRAVLTELLPLDDQRREETLVLGAFGWAAIVGRGITAEETFAAPRALVTIVADQLRRAQRPAISDPNDPELDAELIAMAIAGLAQGMLQGYGTTAGAVELVDHLLDRVLGTDTRSTPGAREPRRPRA</sequence>
<evidence type="ECO:0000259" key="5">
    <source>
        <dbReference type="PROSITE" id="PS50977"/>
    </source>
</evidence>
<evidence type="ECO:0000256" key="3">
    <source>
        <dbReference type="ARBA" id="ARBA00023163"/>
    </source>
</evidence>
<dbReference type="PANTHER" id="PTHR30055:SF234">
    <property type="entry name" value="HTH-TYPE TRANSCRIPTIONAL REGULATOR BETI"/>
    <property type="match status" value="1"/>
</dbReference>
<evidence type="ECO:0000256" key="2">
    <source>
        <dbReference type="ARBA" id="ARBA00023125"/>
    </source>
</evidence>
<name>A0ABX8RN42_NOCIO</name>
<evidence type="ECO:0000313" key="7">
    <source>
        <dbReference type="Proteomes" id="UP000694257"/>
    </source>
</evidence>
<protein>
    <submittedName>
        <fullName evidence="6">TetR/AcrR family transcriptional regulator</fullName>
    </submittedName>
</protein>
<keyword evidence="3" id="KW-0804">Transcription</keyword>
<dbReference type="PANTHER" id="PTHR30055">
    <property type="entry name" value="HTH-TYPE TRANSCRIPTIONAL REGULATOR RUTR"/>
    <property type="match status" value="1"/>
</dbReference>
<proteinExistence type="predicted"/>
<dbReference type="Pfam" id="PF13977">
    <property type="entry name" value="TetR_C_6"/>
    <property type="match status" value="1"/>
</dbReference>
<dbReference type="InterPro" id="IPR039538">
    <property type="entry name" value="BetI_C"/>
</dbReference>
<feature type="DNA-binding region" description="H-T-H motif" evidence="4">
    <location>
        <begin position="31"/>
        <end position="50"/>
    </location>
</feature>
<evidence type="ECO:0000313" key="6">
    <source>
        <dbReference type="EMBL" id="QXN90726.1"/>
    </source>
</evidence>
<feature type="domain" description="HTH tetR-type" evidence="5">
    <location>
        <begin position="8"/>
        <end position="68"/>
    </location>
</feature>
<dbReference type="InterPro" id="IPR050109">
    <property type="entry name" value="HTH-type_TetR-like_transc_reg"/>
</dbReference>
<keyword evidence="1" id="KW-0805">Transcription regulation</keyword>
<evidence type="ECO:0000256" key="4">
    <source>
        <dbReference type="PROSITE-ProRule" id="PRU00335"/>
    </source>
</evidence>
<dbReference type="RefSeq" id="WP_218471593.1">
    <property type="nucleotide sequence ID" value="NZ_BAABJN010000006.1"/>
</dbReference>
<reference evidence="6 7" key="1">
    <citation type="submission" date="2021-07" db="EMBL/GenBank/DDBJ databases">
        <title>Whole Genome Sequence of Nocardia Iowensis.</title>
        <authorList>
            <person name="Lamm A."/>
            <person name="Collins-Fairclough A.M."/>
            <person name="Bunk B."/>
            <person name="Sproer C."/>
        </authorList>
    </citation>
    <scope>NUCLEOTIDE SEQUENCE [LARGE SCALE GENOMIC DNA]</scope>
    <source>
        <strain evidence="6 7">NRRL 5646</strain>
    </source>
</reference>
<dbReference type="EMBL" id="CP078145">
    <property type="protein sequence ID" value="QXN90726.1"/>
    <property type="molecule type" value="Genomic_DNA"/>
</dbReference>
<gene>
    <name evidence="6" type="ORF">KV110_35960</name>
</gene>
<keyword evidence="7" id="KW-1185">Reference proteome</keyword>
<evidence type="ECO:0000256" key="1">
    <source>
        <dbReference type="ARBA" id="ARBA00023015"/>
    </source>
</evidence>
<keyword evidence="2 4" id="KW-0238">DNA-binding</keyword>
<dbReference type="Proteomes" id="UP000694257">
    <property type="component" value="Chromosome"/>
</dbReference>
<accession>A0ABX8RN42</accession>